<name>A0A8H6FGJ5_9LECA</name>
<dbReference type="AlphaFoldDB" id="A0A8H6FGJ5"/>
<evidence type="ECO:0000256" key="1">
    <source>
        <dbReference type="SAM" id="SignalP"/>
    </source>
</evidence>
<comment type="caution">
    <text evidence="2">The sequence shown here is derived from an EMBL/GenBank/DDBJ whole genome shotgun (WGS) entry which is preliminary data.</text>
</comment>
<dbReference type="GeneID" id="59336910"/>
<reference evidence="2 3" key="1">
    <citation type="journal article" date="2020" name="Genomics">
        <title>Complete, high-quality genomes from long-read metagenomic sequencing of two wolf lichen thalli reveals enigmatic genome architecture.</title>
        <authorList>
            <person name="McKenzie S.K."/>
            <person name="Walston R.F."/>
            <person name="Allen J.L."/>
        </authorList>
    </citation>
    <scope>NUCLEOTIDE SEQUENCE [LARGE SCALE GENOMIC DNA]</scope>
    <source>
        <strain evidence="2">WasteWater1</strain>
    </source>
</reference>
<keyword evidence="1" id="KW-0732">Signal</keyword>
<dbReference type="EMBL" id="JACCJB010000005">
    <property type="protein sequence ID" value="KAF6227073.1"/>
    <property type="molecule type" value="Genomic_DNA"/>
</dbReference>
<evidence type="ECO:0000313" key="3">
    <source>
        <dbReference type="Proteomes" id="UP000593566"/>
    </source>
</evidence>
<sequence length="283" mass="31321">MKLLQIRHLLALFLPIASTYKIESCDNSKPAVEYAITLAQTTMIRPLLDLQRGISSEHGYTAMYKSNVFKSFLQKLMTNILHLPVTQAAGRDQEPVFICAKAGMGQKYGIGYDPLDRCGQTGVTSFWAEDTVLVFLCPSFPNMRFQPSFTPGGPRDIYCPVVQNNVFLGRSDPLVKYQNYDLVHQLAHLYLQDGGLTGQTEPKEVMDWNSCVGLGWTPVEGGLSVKNPFNSVYYAAFVNQECTQMPDPFISPFSGQNDQTGLLSGGNITNALNTNGTDLRLQS</sequence>
<dbReference type="RefSeq" id="XP_037155381.1">
    <property type="nucleotide sequence ID" value="XM_037299380.1"/>
</dbReference>
<protein>
    <submittedName>
        <fullName evidence="2">Uncharacterized protein</fullName>
    </submittedName>
</protein>
<proteinExistence type="predicted"/>
<feature type="signal peptide" evidence="1">
    <location>
        <begin position="1"/>
        <end position="19"/>
    </location>
</feature>
<keyword evidence="3" id="KW-1185">Reference proteome</keyword>
<evidence type="ECO:0000313" key="2">
    <source>
        <dbReference type="EMBL" id="KAF6227073.1"/>
    </source>
</evidence>
<gene>
    <name evidence="2" type="ORF">HO133_008514</name>
</gene>
<accession>A0A8H6FGJ5</accession>
<organism evidence="2 3">
    <name type="scientific">Letharia lupina</name>
    <dbReference type="NCBI Taxonomy" id="560253"/>
    <lineage>
        <taxon>Eukaryota</taxon>
        <taxon>Fungi</taxon>
        <taxon>Dikarya</taxon>
        <taxon>Ascomycota</taxon>
        <taxon>Pezizomycotina</taxon>
        <taxon>Lecanoromycetes</taxon>
        <taxon>OSLEUM clade</taxon>
        <taxon>Lecanoromycetidae</taxon>
        <taxon>Lecanorales</taxon>
        <taxon>Lecanorineae</taxon>
        <taxon>Parmeliaceae</taxon>
        <taxon>Letharia</taxon>
    </lineage>
</organism>
<dbReference type="Proteomes" id="UP000593566">
    <property type="component" value="Unassembled WGS sequence"/>
</dbReference>
<feature type="chain" id="PRO_5034509423" evidence="1">
    <location>
        <begin position="20"/>
        <end position="283"/>
    </location>
</feature>